<keyword evidence="1 4" id="KW-0808">Transferase</keyword>
<proteinExistence type="predicted"/>
<sequence length="208" mass="22415">MHDHEQQPASTGHDHASWEDRYASAAALWSGRVNAPLAEHAGDLTPGRALDVGCGEGADTLWLAARGWQATGLDWAQTALDRAAVHAADAGLTDRVSWLQADIAVWQPPPAAFDLVTAHFLHPEAALRRELVPRLASAVAPGGTFLWVGHAHDAERAAMWGEDRFASAADVAAQLDPQEWDVEVAGLRPRPADAHGHHADEVVRARRR</sequence>
<reference evidence="4 5" key="1">
    <citation type="submission" date="2020-08" db="EMBL/GenBank/DDBJ databases">
        <title>Sequencing the genomes of 1000 actinobacteria strains.</title>
        <authorList>
            <person name="Klenk H.-P."/>
        </authorList>
    </citation>
    <scope>NUCLEOTIDE SEQUENCE [LARGE SCALE GENOMIC DNA]</scope>
    <source>
        <strain evidence="4 5">DSM 16678</strain>
    </source>
</reference>
<dbReference type="PANTHER" id="PTHR43861">
    <property type="entry name" value="TRANS-ACONITATE 2-METHYLTRANSFERASE-RELATED"/>
    <property type="match status" value="1"/>
</dbReference>
<comment type="caution">
    <text evidence="4">The sequence shown here is derived from an EMBL/GenBank/DDBJ whole genome shotgun (WGS) entry which is preliminary data.</text>
</comment>
<protein>
    <submittedName>
        <fullName evidence="4">SAM-dependent methyltransferase</fullName>
    </submittedName>
</protein>
<dbReference type="Gene3D" id="3.40.50.150">
    <property type="entry name" value="Vaccinia Virus protein VP39"/>
    <property type="match status" value="1"/>
</dbReference>
<dbReference type="PANTHER" id="PTHR43861:SF3">
    <property type="entry name" value="PUTATIVE (AFU_ORTHOLOGUE AFUA_2G14390)-RELATED"/>
    <property type="match status" value="1"/>
</dbReference>
<dbReference type="Proteomes" id="UP000580718">
    <property type="component" value="Unassembled WGS sequence"/>
</dbReference>
<organism evidence="4 5">
    <name type="scientific">Modestobacter versicolor</name>
    <dbReference type="NCBI Taxonomy" id="429133"/>
    <lineage>
        <taxon>Bacteria</taxon>
        <taxon>Bacillati</taxon>
        <taxon>Actinomycetota</taxon>
        <taxon>Actinomycetes</taxon>
        <taxon>Geodermatophilales</taxon>
        <taxon>Geodermatophilaceae</taxon>
        <taxon>Modestobacter</taxon>
    </lineage>
</organism>
<dbReference type="CDD" id="cd02440">
    <property type="entry name" value="AdoMet_MTases"/>
    <property type="match status" value="1"/>
</dbReference>
<feature type="domain" description="Methyltransferase" evidence="3">
    <location>
        <begin position="50"/>
        <end position="143"/>
    </location>
</feature>
<name>A0A839Y4F9_9ACTN</name>
<dbReference type="GO" id="GO:0008168">
    <property type="term" value="F:methyltransferase activity"/>
    <property type="evidence" value="ECO:0007669"/>
    <property type="project" value="UniProtKB-KW"/>
</dbReference>
<evidence type="ECO:0000313" key="4">
    <source>
        <dbReference type="EMBL" id="MBB3676252.1"/>
    </source>
</evidence>
<evidence type="ECO:0000313" key="5">
    <source>
        <dbReference type="Proteomes" id="UP000580718"/>
    </source>
</evidence>
<accession>A0A839Y4F9</accession>
<dbReference type="SUPFAM" id="SSF53335">
    <property type="entry name" value="S-adenosyl-L-methionine-dependent methyltransferases"/>
    <property type="match status" value="1"/>
</dbReference>
<dbReference type="GO" id="GO:0032259">
    <property type="term" value="P:methylation"/>
    <property type="evidence" value="ECO:0007669"/>
    <property type="project" value="UniProtKB-KW"/>
</dbReference>
<dbReference type="InterPro" id="IPR041698">
    <property type="entry name" value="Methyltransf_25"/>
</dbReference>
<dbReference type="RefSeq" id="WP_183513706.1">
    <property type="nucleotide sequence ID" value="NZ_JACIBU010000001.1"/>
</dbReference>
<evidence type="ECO:0000256" key="1">
    <source>
        <dbReference type="ARBA" id="ARBA00022679"/>
    </source>
</evidence>
<dbReference type="AlphaFoldDB" id="A0A839Y4F9"/>
<evidence type="ECO:0000259" key="3">
    <source>
        <dbReference type="Pfam" id="PF13649"/>
    </source>
</evidence>
<dbReference type="InterPro" id="IPR029063">
    <property type="entry name" value="SAM-dependent_MTases_sf"/>
</dbReference>
<dbReference type="EMBL" id="JACIBU010000001">
    <property type="protein sequence ID" value="MBB3676252.1"/>
    <property type="molecule type" value="Genomic_DNA"/>
</dbReference>
<keyword evidence="4" id="KW-0489">Methyltransferase</keyword>
<evidence type="ECO:0000256" key="2">
    <source>
        <dbReference type="SAM" id="MobiDB-lite"/>
    </source>
</evidence>
<dbReference type="Pfam" id="PF13649">
    <property type="entry name" value="Methyltransf_25"/>
    <property type="match status" value="1"/>
</dbReference>
<feature type="compositionally biased region" description="Basic and acidic residues" evidence="2">
    <location>
        <begin position="190"/>
        <end position="208"/>
    </location>
</feature>
<feature type="region of interest" description="Disordered" evidence="2">
    <location>
        <begin position="189"/>
        <end position="208"/>
    </location>
</feature>
<gene>
    <name evidence="4" type="ORF">FHX36_001987</name>
</gene>